<keyword evidence="1 2" id="KW-0807">Transducer</keyword>
<evidence type="ECO:0000259" key="3">
    <source>
        <dbReference type="PROSITE" id="PS50111"/>
    </source>
</evidence>
<name>A0A8J3TH43_9ACTN</name>
<dbReference type="GO" id="GO:0016020">
    <property type="term" value="C:membrane"/>
    <property type="evidence" value="ECO:0007669"/>
    <property type="project" value="InterPro"/>
</dbReference>
<keyword evidence="5" id="KW-1185">Reference proteome</keyword>
<dbReference type="PANTHER" id="PTHR32089:SF112">
    <property type="entry name" value="LYSOZYME-LIKE PROTEIN-RELATED"/>
    <property type="match status" value="1"/>
</dbReference>
<evidence type="ECO:0000313" key="5">
    <source>
        <dbReference type="Proteomes" id="UP000599074"/>
    </source>
</evidence>
<dbReference type="GO" id="GO:0007165">
    <property type="term" value="P:signal transduction"/>
    <property type="evidence" value="ECO:0007669"/>
    <property type="project" value="UniProtKB-KW"/>
</dbReference>
<proteinExistence type="predicted"/>
<accession>A0A8J3TH43</accession>
<dbReference type="RefSeq" id="WP_168118308.1">
    <property type="nucleotide sequence ID" value="NZ_BOON01000075.1"/>
</dbReference>
<feature type="domain" description="Methyl-accepting transducer" evidence="3">
    <location>
        <begin position="103"/>
        <end position="277"/>
    </location>
</feature>
<dbReference type="SUPFAM" id="SSF58104">
    <property type="entry name" value="Methyl-accepting chemotaxis protein (MCP) signaling domain"/>
    <property type="match status" value="1"/>
</dbReference>
<evidence type="ECO:0000313" key="4">
    <source>
        <dbReference type="EMBL" id="GII26353.1"/>
    </source>
</evidence>
<evidence type="ECO:0000256" key="2">
    <source>
        <dbReference type="PROSITE-ProRule" id="PRU00284"/>
    </source>
</evidence>
<dbReference type="EMBL" id="BOON01000075">
    <property type="protein sequence ID" value="GII26353.1"/>
    <property type="molecule type" value="Genomic_DNA"/>
</dbReference>
<reference evidence="4" key="1">
    <citation type="submission" date="2021-01" db="EMBL/GenBank/DDBJ databases">
        <title>Whole genome shotgun sequence of Planosporangium mesophilum NBRC 109066.</title>
        <authorList>
            <person name="Komaki H."/>
            <person name="Tamura T."/>
        </authorList>
    </citation>
    <scope>NUCLEOTIDE SEQUENCE</scope>
    <source>
        <strain evidence="4">NBRC 109066</strain>
    </source>
</reference>
<dbReference type="PROSITE" id="PS50111">
    <property type="entry name" value="CHEMOTAXIS_TRANSDUC_2"/>
    <property type="match status" value="1"/>
</dbReference>
<comment type="caution">
    <text evidence="4">The sequence shown here is derived from an EMBL/GenBank/DDBJ whole genome shotgun (WGS) entry which is preliminary data.</text>
</comment>
<evidence type="ECO:0000256" key="1">
    <source>
        <dbReference type="ARBA" id="ARBA00023224"/>
    </source>
</evidence>
<gene>
    <name evidence="4" type="ORF">Pme01_59500</name>
</gene>
<dbReference type="Gene3D" id="1.10.287.950">
    <property type="entry name" value="Methyl-accepting chemotaxis protein"/>
    <property type="match status" value="1"/>
</dbReference>
<dbReference type="AlphaFoldDB" id="A0A8J3TH43"/>
<dbReference type="PANTHER" id="PTHR32089">
    <property type="entry name" value="METHYL-ACCEPTING CHEMOTAXIS PROTEIN MCPB"/>
    <property type="match status" value="1"/>
</dbReference>
<dbReference type="InterPro" id="IPR004089">
    <property type="entry name" value="MCPsignal_dom"/>
</dbReference>
<dbReference type="SMART" id="SM00283">
    <property type="entry name" value="MA"/>
    <property type="match status" value="1"/>
</dbReference>
<sequence>MSVLRRSTGHDDAARAEALSEALRTIARFCDQAAQGDLEARLQRLAGEDELPEVADARHGLNRLMDLTDAFIRESTGSLAAAGSGRYHRRFLRRGMRGAFRRGAEIIDNARLDIRRGAETLDEATRHRLELADEFETVVMSMSEHVAAASTELSASAGSLAESTRATVVAAEQSAGAIRSLSESSVQIEQVVQLINSVAAQTRLLALNATIEAARAGDAGRGFAIVANEVKQLADATARATAEISSQVAGIRDQTGEVVTAMETVMTSMHDVESMVDGINVAAEGKAGPSGTKDGLSQMAEALQAAAGRFLTVLRR</sequence>
<protein>
    <recommendedName>
        <fullName evidence="3">Methyl-accepting transducer domain-containing protein</fullName>
    </recommendedName>
</protein>
<dbReference type="Proteomes" id="UP000599074">
    <property type="component" value="Unassembled WGS sequence"/>
</dbReference>
<dbReference type="Pfam" id="PF00015">
    <property type="entry name" value="MCPsignal"/>
    <property type="match status" value="1"/>
</dbReference>
<organism evidence="4 5">
    <name type="scientific">Planosporangium mesophilum</name>
    <dbReference type="NCBI Taxonomy" id="689768"/>
    <lineage>
        <taxon>Bacteria</taxon>
        <taxon>Bacillati</taxon>
        <taxon>Actinomycetota</taxon>
        <taxon>Actinomycetes</taxon>
        <taxon>Micromonosporales</taxon>
        <taxon>Micromonosporaceae</taxon>
        <taxon>Planosporangium</taxon>
    </lineage>
</organism>